<evidence type="ECO:0000259" key="2">
    <source>
        <dbReference type="Pfam" id="PF01579"/>
    </source>
</evidence>
<name>A0AAE9JN68_CAEBR</name>
<sequence length="293" mass="34246">MCVLLHLLLVLSIIQCSEAGNKSQGVLHQCRDEEKLSISLCAPIIEVINQYPKLYTDRIHDPMYYQNLEKLCQEAKGCVSDLNCSEADALRNDIDKVCSYSLFFYAENQKCLQKFHQKAYVANKTEDSSCYAKFPSFQNEMDKTYKTLMEGEECFMNHIEENCNDTSRKFFVKSYNYLVEYMTNKPEIRTCDPYHMFLEQECMGIFAELIDVATSGLSPLELVYNWFMNGRFWSITDVCKDARDCFRQNECSGLFSDTSLRVEKVCNAMKKHQTKRMEQDDFSVNRRSILYRV</sequence>
<organism evidence="3 4">
    <name type="scientific">Caenorhabditis briggsae</name>
    <dbReference type="NCBI Taxonomy" id="6238"/>
    <lineage>
        <taxon>Eukaryota</taxon>
        <taxon>Metazoa</taxon>
        <taxon>Ecdysozoa</taxon>
        <taxon>Nematoda</taxon>
        <taxon>Chromadorea</taxon>
        <taxon>Rhabditida</taxon>
        <taxon>Rhabditina</taxon>
        <taxon>Rhabditomorpha</taxon>
        <taxon>Rhabditoidea</taxon>
        <taxon>Rhabditidae</taxon>
        <taxon>Peloderinae</taxon>
        <taxon>Caenorhabditis</taxon>
    </lineage>
</organism>
<reference evidence="3 4" key="1">
    <citation type="submission" date="2022-04" db="EMBL/GenBank/DDBJ databases">
        <title>Chromosome-level reference genomes for two strains of Caenorhabditis briggsae: an improved platform for comparative genomics.</title>
        <authorList>
            <person name="Stevens L."/>
            <person name="Andersen E."/>
        </authorList>
    </citation>
    <scope>NUCLEOTIDE SEQUENCE [LARGE SCALE GENOMIC DNA]</scope>
    <source>
        <strain evidence="3">VX34</strain>
        <tissue evidence="3">Whole-organism</tissue>
    </source>
</reference>
<keyword evidence="4" id="KW-1185">Reference proteome</keyword>
<dbReference type="AlphaFoldDB" id="A0AAE9JN68"/>
<dbReference type="PANTHER" id="PTHR31897">
    <property type="entry name" value="PROTEIN CBG17011-RELATED"/>
    <property type="match status" value="1"/>
</dbReference>
<feature type="chain" id="PRO_5041967055" description="T20D4.11-like domain-containing protein" evidence="1">
    <location>
        <begin position="20"/>
        <end position="293"/>
    </location>
</feature>
<dbReference type="Proteomes" id="UP000829354">
    <property type="component" value="Chromosome V"/>
</dbReference>
<dbReference type="EMBL" id="CP092624">
    <property type="protein sequence ID" value="UMM37173.1"/>
    <property type="molecule type" value="Genomic_DNA"/>
</dbReference>
<gene>
    <name evidence="3" type="ORF">L5515_009030</name>
</gene>
<proteinExistence type="predicted"/>
<evidence type="ECO:0000256" key="1">
    <source>
        <dbReference type="SAM" id="SignalP"/>
    </source>
</evidence>
<keyword evidence="1" id="KW-0732">Signal</keyword>
<feature type="domain" description="T20D4.11-like" evidence="2">
    <location>
        <begin position="30"/>
        <end position="191"/>
    </location>
</feature>
<protein>
    <recommendedName>
        <fullName evidence="2">T20D4.11-like domain-containing protein</fullName>
    </recommendedName>
</protein>
<dbReference type="PANTHER" id="PTHR31897:SF2">
    <property type="entry name" value="DUF19 DOMAIN-CONTAINING PROTEIN"/>
    <property type="match status" value="1"/>
</dbReference>
<evidence type="ECO:0000313" key="4">
    <source>
        <dbReference type="Proteomes" id="UP000829354"/>
    </source>
</evidence>
<dbReference type="InterPro" id="IPR002542">
    <property type="entry name" value="T20D4.11-like_dom"/>
</dbReference>
<evidence type="ECO:0000313" key="3">
    <source>
        <dbReference type="EMBL" id="UMM37173.1"/>
    </source>
</evidence>
<accession>A0AAE9JN68</accession>
<dbReference type="Pfam" id="PF01579">
    <property type="entry name" value="DUF19"/>
    <property type="match status" value="1"/>
</dbReference>
<feature type="signal peptide" evidence="1">
    <location>
        <begin position="1"/>
        <end position="19"/>
    </location>
</feature>